<dbReference type="EMBL" id="BMAR01000081">
    <property type="protein sequence ID" value="GFR52981.1"/>
    <property type="molecule type" value="Genomic_DNA"/>
</dbReference>
<accession>A0AAD3E749</accession>
<proteinExistence type="predicted"/>
<evidence type="ECO:0000256" key="1">
    <source>
        <dbReference type="SAM" id="MobiDB-lite"/>
    </source>
</evidence>
<sequence length="198" mass="21756">MDAFRKFNFESDERWKAYLKTVELPSGESEGLMLKLKARWYKKTIDPDFDTTAVVPPPKAAQGSGTATGTTPDGSSSSRTYNSSSNNNGTSSGSGSQYVRPPPPPPPPRYGQYGNAGSGTYGSSSAQKRLFLMHVGMLLLGVLAVVPFLPYSRNAYVFFMRLTIVTFGYKIYLQHGLPSFRPMSMAMAWLQRVMPTAD</sequence>
<dbReference type="AlphaFoldDB" id="A0AAD3E749"/>
<keyword evidence="4" id="KW-1185">Reference proteome</keyword>
<feature type="transmembrane region" description="Helical" evidence="2">
    <location>
        <begin position="130"/>
        <end position="149"/>
    </location>
</feature>
<protein>
    <submittedName>
        <fullName evidence="3">Uncharacterized protein</fullName>
    </submittedName>
</protein>
<evidence type="ECO:0000313" key="4">
    <source>
        <dbReference type="Proteomes" id="UP001054857"/>
    </source>
</evidence>
<evidence type="ECO:0000313" key="3">
    <source>
        <dbReference type="EMBL" id="GFR52981.1"/>
    </source>
</evidence>
<reference evidence="3 4" key="1">
    <citation type="journal article" date="2021" name="Sci. Rep.">
        <title>Genome sequencing of the multicellular alga Astrephomene provides insights into convergent evolution of germ-soma differentiation.</title>
        <authorList>
            <person name="Yamashita S."/>
            <person name="Yamamoto K."/>
            <person name="Matsuzaki R."/>
            <person name="Suzuki S."/>
            <person name="Yamaguchi H."/>
            <person name="Hirooka S."/>
            <person name="Minakuchi Y."/>
            <person name="Miyagishima S."/>
            <person name="Kawachi M."/>
            <person name="Toyoda A."/>
            <person name="Nozaki H."/>
        </authorList>
    </citation>
    <scope>NUCLEOTIDE SEQUENCE [LARGE SCALE GENOMIC DNA]</scope>
    <source>
        <strain evidence="3 4">NIES-4017</strain>
    </source>
</reference>
<keyword evidence="2" id="KW-0472">Membrane</keyword>
<name>A0AAD3E749_9CHLO</name>
<keyword evidence="2" id="KW-0812">Transmembrane</keyword>
<gene>
    <name evidence="3" type="ORF">Agub_g15670</name>
</gene>
<feature type="non-terminal residue" evidence="3">
    <location>
        <position position="1"/>
    </location>
</feature>
<evidence type="ECO:0000256" key="2">
    <source>
        <dbReference type="SAM" id="Phobius"/>
    </source>
</evidence>
<feature type="compositionally biased region" description="Low complexity" evidence="1">
    <location>
        <begin position="60"/>
        <end position="96"/>
    </location>
</feature>
<feature type="region of interest" description="Disordered" evidence="1">
    <location>
        <begin position="51"/>
        <end position="121"/>
    </location>
</feature>
<keyword evidence="2" id="KW-1133">Transmembrane helix</keyword>
<organism evidence="3 4">
    <name type="scientific">Astrephomene gubernaculifera</name>
    <dbReference type="NCBI Taxonomy" id="47775"/>
    <lineage>
        <taxon>Eukaryota</taxon>
        <taxon>Viridiplantae</taxon>
        <taxon>Chlorophyta</taxon>
        <taxon>core chlorophytes</taxon>
        <taxon>Chlorophyceae</taxon>
        <taxon>CS clade</taxon>
        <taxon>Chlamydomonadales</taxon>
        <taxon>Astrephomenaceae</taxon>
        <taxon>Astrephomene</taxon>
    </lineage>
</organism>
<comment type="caution">
    <text evidence="3">The sequence shown here is derived from an EMBL/GenBank/DDBJ whole genome shotgun (WGS) entry which is preliminary data.</text>
</comment>
<feature type="compositionally biased region" description="Pro residues" evidence="1">
    <location>
        <begin position="100"/>
        <end position="109"/>
    </location>
</feature>
<dbReference type="Proteomes" id="UP001054857">
    <property type="component" value="Unassembled WGS sequence"/>
</dbReference>